<feature type="transmembrane region" description="Helical" evidence="9">
    <location>
        <begin position="310"/>
        <end position="333"/>
    </location>
</feature>
<evidence type="ECO:0000256" key="2">
    <source>
        <dbReference type="ARBA" id="ARBA00022448"/>
    </source>
</evidence>
<dbReference type="STRING" id="36844.SAMN04488501_10323"/>
<feature type="transmembrane region" description="Helical" evidence="9">
    <location>
        <begin position="428"/>
        <end position="447"/>
    </location>
</feature>
<evidence type="ECO:0000256" key="1">
    <source>
        <dbReference type="ARBA" id="ARBA00004651"/>
    </source>
</evidence>
<comment type="caution">
    <text evidence="11">The sequence shown here is derived from an EMBL/GenBank/DDBJ whole genome shotgun (WGS) entry which is preliminary data.</text>
</comment>
<feature type="transmembrane region" description="Helical" evidence="9">
    <location>
        <begin position="232"/>
        <end position="250"/>
    </location>
</feature>
<keyword evidence="4" id="KW-1003">Cell membrane</keyword>
<evidence type="ECO:0000256" key="9">
    <source>
        <dbReference type="SAM" id="Phobius"/>
    </source>
</evidence>
<evidence type="ECO:0000313" key="11">
    <source>
        <dbReference type="EMBL" id="KOA20831.1"/>
    </source>
</evidence>
<evidence type="ECO:0000313" key="12">
    <source>
        <dbReference type="Proteomes" id="UP000037043"/>
    </source>
</evidence>
<reference evidence="12" key="1">
    <citation type="submission" date="2015-08" db="EMBL/GenBank/DDBJ databases">
        <title>Genome sequence of the strict anaerobe Clostridium homopropionicum LuHBu1 (DSM 5847T).</title>
        <authorList>
            <person name="Poehlein A."/>
            <person name="Beck M."/>
            <person name="Schiel-Bengelsdorf B."/>
            <person name="Bengelsdorf F.R."/>
            <person name="Daniel R."/>
            <person name="Duerre P."/>
        </authorList>
    </citation>
    <scope>NUCLEOTIDE SEQUENCE [LARGE SCALE GENOMIC DNA]</scope>
    <source>
        <strain evidence="12">DSM 5847</strain>
    </source>
</reference>
<feature type="transmembrane region" description="Helical" evidence="9">
    <location>
        <begin position="100"/>
        <end position="121"/>
    </location>
</feature>
<dbReference type="NCBIfam" id="TIGR00931">
    <property type="entry name" value="antiport_nhaC"/>
    <property type="match status" value="1"/>
</dbReference>
<keyword evidence="3" id="KW-0050">Antiport</keyword>
<protein>
    <submittedName>
        <fullName evidence="11">Malate-2H(+)/Na(+)-lactate antiporter</fullName>
    </submittedName>
</protein>
<accession>A0A0L6ZCY3</accession>
<feature type="transmembrane region" description="Helical" evidence="9">
    <location>
        <begin position="400"/>
        <end position="422"/>
    </location>
</feature>
<evidence type="ECO:0000256" key="6">
    <source>
        <dbReference type="ARBA" id="ARBA00022989"/>
    </source>
</evidence>
<feature type="transmembrane region" description="Helical" evidence="9">
    <location>
        <begin position="33"/>
        <end position="50"/>
    </location>
</feature>
<name>A0A0L6ZCY3_9CLOT</name>
<keyword evidence="2" id="KW-0813">Transport</keyword>
<feature type="transmembrane region" description="Helical" evidence="9">
    <location>
        <begin position="71"/>
        <end position="94"/>
    </location>
</feature>
<feature type="domain" description="Na+/H+ antiporter NhaC-like C-terminal" evidence="10">
    <location>
        <begin position="156"/>
        <end position="450"/>
    </location>
</feature>
<feature type="transmembrane region" description="Helical" evidence="9">
    <location>
        <begin position="7"/>
        <end position="27"/>
    </location>
</feature>
<evidence type="ECO:0000256" key="8">
    <source>
        <dbReference type="ARBA" id="ARBA00038435"/>
    </source>
</evidence>
<dbReference type="Proteomes" id="UP000037043">
    <property type="component" value="Unassembled WGS sequence"/>
</dbReference>
<proteinExistence type="inferred from homology"/>
<dbReference type="PATRIC" id="fig|1121318.3.peg.978"/>
<dbReference type="GO" id="GO:0015297">
    <property type="term" value="F:antiporter activity"/>
    <property type="evidence" value="ECO:0007669"/>
    <property type="project" value="UniProtKB-KW"/>
</dbReference>
<dbReference type="InterPro" id="IPR004770">
    <property type="entry name" value="Na/H_antiport_NhaC"/>
</dbReference>
<gene>
    <name evidence="11" type="primary">mleN_2</name>
    <name evidence="11" type="ORF">CLHOM_09740</name>
</gene>
<feature type="transmembrane region" description="Helical" evidence="9">
    <location>
        <begin position="193"/>
        <end position="211"/>
    </location>
</feature>
<dbReference type="AlphaFoldDB" id="A0A0L6ZCY3"/>
<keyword evidence="5 9" id="KW-0812">Transmembrane</keyword>
<comment type="subcellular location">
    <subcellularLocation>
        <location evidence="1">Cell membrane</location>
        <topology evidence="1">Multi-pass membrane protein</topology>
    </subcellularLocation>
</comment>
<feature type="transmembrane region" description="Helical" evidence="9">
    <location>
        <begin position="353"/>
        <end position="379"/>
    </location>
</feature>
<feature type="transmembrane region" description="Helical" evidence="9">
    <location>
        <begin position="256"/>
        <end position="273"/>
    </location>
</feature>
<evidence type="ECO:0000256" key="3">
    <source>
        <dbReference type="ARBA" id="ARBA00022449"/>
    </source>
</evidence>
<dbReference type="RefSeq" id="WP_052220551.1">
    <property type="nucleotide sequence ID" value="NZ_LHUR01000012.1"/>
</dbReference>
<dbReference type="PANTHER" id="PTHR33451:SF3">
    <property type="entry name" value="MALATE-2H(+)_NA(+)-LACTATE ANTIPORTER"/>
    <property type="match status" value="1"/>
</dbReference>
<dbReference type="InterPro" id="IPR018461">
    <property type="entry name" value="Na/H_Antiport_NhaC-like_C"/>
</dbReference>
<dbReference type="GO" id="GO:0005886">
    <property type="term" value="C:plasma membrane"/>
    <property type="evidence" value="ECO:0007669"/>
    <property type="project" value="UniProtKB-SubCell"/>
</dbReference>
<keyword evidence="6 9" id="KW-1133">Transmembrane helix</keyword>
<sequence length="467" mass="49701">MEKSNSLKAYLLLIAAVFAIIMGLKVVHAPTQITLLAGGGFASVIAILFGTKWKQIEEEIFGSINSMIIGVVILLLIGCLIGSWILSGVVPVLIYYGLKLISPSIFLFFACLICSLMSIFTGTSWGTVGTIGIALMGVAEGLGIPLHYAAAAIITGAMFGDKLSPMSDTTIMAPTLSGVDVIDHVKHMLYTTIPGYIISLVMYIILGMGFGTSGVVSSEKTQLILDTLQKSFNLNPILLLVPIITLILIIKKVPSIPTFGIGIFLGCLCAGIFQGASLSDMGNVLYNGFKGGIGVQIVDKMLTRGGMASMLSTVAFFISAAVFGGPLKAAGVLEFLIDKLTTSTKSWKTIMAGAYVLNIIVVLILASYYALFTLMGPIMRPLMDKYGIPRKNLSRMLEDTGTATAWITPWNVTAIFAVTTLGVPISQYALYAPLTYLGVVFALIYILTGFKPALGKIETPSTDVVEI</sequence>
<evidence type="ECO:0000256" key="4">
    <source>
        <dbReference type="ARBA" id="ARBA00022475"/>
    </source>
</evidence>
<keyword evidence="7 9" id="KW-0472">Membrane</keyword>
<organism evidence="11 12">
    <name type="scientific">Clostridium homopropionicum DSM 5847</name>
    <dbReference type="NCBI Taxonomy" id="1121318"/>
    <lineage>
        <taxon>Bacteria</taxon>
        <taxon>Bacillati</taxon>
        <taxon>Bacillota</taxon>
        <taxon>Clostridia</taxon>
        <taxon>Eubacteriales</taxon>
        <taxon>Clostridiaceae</taxon>
        <taxon>Clostridium</taxon>
    </lineage>
</organism>
<dbReference type="PANTHER" id="PTHR33451">
    <property type="entry name" value="MALATE-2H(+)/NA(+)-LACTATE ANTIPORTER"/>
    <property type="match status" value="1"/>
</dbReference>
<dbReference type="Pfam" id="PF03553">
    <property type="entry name" value="Na_H_antiporter"/>
    <property type="match status" value="1"/>
</dbReference>
<dbReference type="EMBL" id="LHUR01000012">
    <property type="protein sequence ID" value="KOA20831.1"/>
    <property type="molecule type" value="Genomic_DNA"/>
</dbReference>
<evidence type="ECO:0000259" key="10">
    <source>
        <dbReference type="Pfam" id="PF03553"/>
    </source>
</evidence>
<dbReference type="InterPro" id="IPR052180">
    <property type="entry name" value="NhaC_Na-H+_Antiporter"/>
</dbReference>
<evidence type="ECO:0000256" key="7">
    <source>
        <dbReference type="ARBA" id="ARBA00023136"/>
    </source>
</evidence>
<keyword evidence="12" id="KW-1185">Reference proteome</keyword>
<comment type="similarity">
    <text evidence="8">Belongs to the NhaC Na(+)/H(+) (TC 2.A.35) antiporter family.</text>
</comment>
<evidence type="ECO:0000256" key="5">
    <source>
        <dbReference type="ARBA" id="ARBA00022692"/>
    </source>
</evidence>